<dbReference type="InterPro" id="IPR013783">
    <property type="entry name" value="Ig-like_fold"/>
</dbReference>
<dbReference type="PANTHER" id="PTHR42715">
    <property type="entry name" value="BETA-GLUCOSIDASE"/>
    <property type="match status" value="1"/>
</dbReference>
<dbReference type="Pfam" id="PF00933">
    <property type="entry name" value="Glyco_hydro_3"/>
    <property type="match status" value="1"/>
</dbReference>
<dbReference type="GO" id="GO:0016787">
    <property type="term" value="F:hydrolase activity"/>
    <property type="evidence" value="ECO:0007669"/>
    <property type="project" value="UniProtKB-KW"/>
</dbReference>
<dbReference type="InterPro" id="IPR026891">
    <property type="entry name" value="Fn3-like"/>
</dbReference>
<sequence length="746" mass="78383">MTDRTADLAALSTAQKASLTSGADFWTTKAIDAAGIPSIMLTDGPHGLRKQAGRSDHLGLNESVPATCFPPAAALGSTFDPALAERVGEALGVESAIEDVAVILGPGVNLKRSPLCGRNFEYLSEDPVVSGVMGAALVRGIQSQGVGASLKHFAANNQEDDRMRVSADIDPRPLRELYLRGFERVVEEAKPWTVMCSYNRINGVYASENPWLLTQLLREEWGFDGVVVSDWGAVNDRVSALVAGLDLEMPASGGRTDAEIVSAVESGRMDPAVLDTAAGRMIDLVRRAQARPAAAGPLDVEAHHALAREAASRSIVLLKNEGGLLPLAAGASVAVIGEFARTPRFQGGGSSHINPTRVDTALDALRASLGEGVGFAPGFAFDGSDAERLRAQAVETAAAHDVAVVFLGLPEAEESEGFDRTGIDLPAVQQELLDAVIAANPHVVVVLSHGGVVALPFADRVPSIVDAWLLGQAGGSAIADVLTGVVNPSGRLAETIPYRIEDTPAFGSFPGSFGHVRYGEGILVGYRWYDARRIDVAYPFGHGLSYTAFEYGAPAASVTADGDVAVSVAVTNTGDRDGREVVQVYIGREQSAVERAPRELKAFASVEIPAGATRQVEVVVRRRDLAYWDIRVDRWVVEGGEYRVDVGASSRDLRGSVVVEVSGDEVRMPLTRDSSLGELLAHPVLGQAVAEQLTGIAAPAEGGEGIMSADAMAKMLASFPIGRLGSFGMGITAEQVDELIAASAGD</sequence>
<protein>
    <submittedName>
        <fullName evidence="6">Glycoside hydrolase family 3 C-terminal domain-containing protein</fullName>
    </submittedName>
</protein>
<dbReference type="SUPFAM" id="SSF52279">
    <property type="entry name" value="Beta-D-glucan exohydrolase, C-terminal domain"/>
    <property type="match status" value="1"/>
</dbReference>
<evidence type="ECO:0000256" key="1">
    <source>
        <dbReference type="ARBA" id="ARBA00005336"/>
    </source>
</evidence>
<dbReference type="Pfam" id="PF14310">
    <property type="entry name" value="Fn3-like"/>
    <property type="match status" value="1"/>
</dbReference>
<proteinExistence type="inferred from homology"/>
<comment type="similarity">
    <text evidence="1 4">Belongs to the glycosyl hydrolase 3 family.</text>
</comment>
<dbReference type="InterPro" id="IPR002772">
    <property type="entry name" value="Glyco_hydro_3_C"/>
</dbReference>
<feature type="domain" description="Fibronectin type III-like" evidence="5">
    <location>
        <begin position="580"/>
        <end position="650"/>
    </location>
</feature>
<dbReference type="PROSITE" id="PS00775">
    <property type="entry name" value="GLYCOSYL_HYDROL_F3"/>
    <property type="match status" value="1"/>
</dbReference>
<dbReference type="EMBL" id="BAABCP010000001">
    <property type="protein sequence ID" value="GAA3939296.1"/>
    <property type="molecule type" value="Genomic_DNA"/>
</dbReference>
<dbReference type="Pfam" id="PF01915">
    <property type="entry name" value="Glyco_hydro_3_C"/>
    <property type="match status" value="1"/>
</dbReference>
<dbReference type="SMART" id="SM01217">
    <property type="entry name" value="Fn3_like"/>
    <property type="match status" value="1"/>
</dbReference>
<evidence type="ECO:0000313" key="6">
    <source>
        <dbReference type="EMBL" id="GAA3939296.1"/>
    </source>
</evidence>
<dbReference type="InterPro" id="IPR019800">
    <property type="entry name" value="Glyco_hydro_3_AS"/>
</dbReference>
<evidence type="ECO:0000256" key="2">
    <source>
        <dbReference type="ARBA" id="ARBA00022801"/>
    </source>
</evidence>
<keyword evidence="2 4" id="KW-0378">Hydrolase</keyword>
<evidence type="ECO:0000259" key="5">
    <source>
        <dbReference type="SMART" id="SM01217"/>
    </source>
</evidence>
<dbReference type="RefSeq" id="WP_344819079.1">
    <property type="nucleotide sequence ID" value="NZ_BAABCP010000001.1"/>
</dbReference>
<evidence type="ECO:0000256" key="4">
    <source>
        <dbReference type="RuleBase" id="RU361161"/>
    </source>
</evidence>
<dbReference type="InterPro" id="IPR050288">
    <property type="entry name" value="Cellulose_deg_GH3"/>
</dbReference>
<keyword evidence="4" id="KW-0326">Glycosidase</keyword>
<evidence type="ECO:0000256" key="3">
    <source>
        <dbReference type="ARBA" id="ARBA00023277"/>
    </source>
</evidence>
<gene>
    <name evidence="6" type="ORF">GCM10022383_16610</name>
</gene>
<dbReference type="Gene3D" id="3.20.20.300">
    <property type="entry name" value="Glycoside hydrolase, family 3, N-terminal domain"/>
    <property type="match status" value="1"/>
</dbReference>
<name>A0ABP7N7Y9_9MICO</name>
<dbReference type="PANTHER" id="PTHR42715:SF10">
    <property type="entry name" value="BETA-GLUCOSIDASE"/>
    <property type="match status" value="1"/>
</dbReference>
<keyword evidence="7" id="KW-1185">Reference proteome</keyword>
<keyword evidence="3" id="KW-0119">Carbohydrate metabolism</keyword>
<dbReference type="Gene3D" id="2.60.40.10">
    <property type="entry name" value="Immunoglobulins"/>
    <property type="match status" value="1"/>
</dbReference>
<organism evidence="6 7">
    <name type="scientific">Microbacterium soli</name>
    <dbReference type="NCBI Taxonomy" id="446075"/>
    <lineage>
        <taxon>Bacteria</taxon>
        <taxon>Bacillati</taxon>
        <taxon>Actinomycetota</taxon>
        <taxon>Actinomycetes</taxon>
        <taxon>Micrococcales</taxon>
        <taxon>Microbacteriaceae</taxon>
        <taxon>Microbacterium</taxon>
    </lineage>
</organism>
<dbReference type="Gene3D" id="3.40.50.1700">
    <property type="entry name" value="Glycoside hydrolase family 3 C-terminal domain"/>
    <property type="match status" value="1"/>
</dbReference>
<dbReference type="InterPro" id="IPR017853">
    <property type="entry name" value="GH"/>
</dbReference>
<dbReference type="SUPFAM" id="SSF51445">
    <property type="entry name" value="(Trans)glycosidases"/>
    <property type="match status" value="1"/>
</dbReference>
<dbReference type="Proteomes" id="UP001501591">
    <property type="component" value="Unassembled WGS sequence"/>
</dbReference>
<comment type="caution">
    <text evidence="6">The sequence shown here is derived from an EMBL/GenBank/DDBJ whole genome shotgun (WGS) entry which is preliminary data.</text>
</comment>
<dbReference type="InterPro" id="IPR036962">
    <property type="entry name" value="Glyco_hydro_3_N_sf"/>
</dbReference>
<dbReference type="InterPro" id="IPR001764">
    <property type="entry name" value="Glyco_hydro_3_N"/>
</dbReference>
<dbReference type="PRINTS" id="PR00133">
    <property type="entry name" value="GLHYDRLASE3"/>
</dbReference>
<reference evidence="7" key="1">
    <citation type="journal article" date="2019" name="Int. J. Syst. Evol. Microbiol.">
        <title>The Global Catalogue of Microorganisms (GCM) 10K type strain sequencing project: providing services to taxonomists for standard genome sequencing and annotation.</title>
        <authorList>
            <consortium name="The Broad Institute Genomics Platform"/>
            <consortium name="The Broad Institute Genome Sequencing Center for Infectious Disease"/>
            <person name="Wu L."/>
            <person name="Ma J."/>
        </authorList>
    </citation>
    <scope>NUCLEOTIDE SEQUENCE [LARGE SCALE GENOMIC DNA]</scope>
    <source>
        <strain evidence="7">JCM 17024</strain>
    </source>
</reference>
<dbReference type="InterPro" id="IPR036881">
    <property type="entry name" value="Glyco_hydro_3_C_sf"/>
</dbReference>
<evidence type="ECO:0000313" key="7">
    <source>
        <dbReference type="Proteomes" id="UP001501591"/>
    </source>
</evidence>
<accession>A0ABP7N7Y9</accession>